<keyword evidence="1" id="KW-0812">Transmembrane</keyword>
<evidence type="ECO:0000313" key="3">
    <source>
        <dbReference type="Proteomes" id="UP000176282"/>
    </source>
</evidence>
<organism evidence="2 3">
    <name type="scientific">Candidatus Magasanikbacteria bacterium RIFCSPHIGHO2_02_FULL_47_14</name>
    <dbReference type="NCBI Taxonomy" id="1798680"/>
    <lineage>
        <taxon>Bacteria</taxon>
        <taxon>Candidatus Magasanikiibacteriota</taxon>
    </lineage>
</organism>
<evidence type="ECO:0008006" key="4">
    <source>
        <dbReference type="Google" id="ProtNLM"/>
    </source>
</evidence>
<dbReference type="EMBL" id="MFQB01000008">
    <property type="protein sequence ID" value="OGH68732.1"/>
    <property type="molecule type" value="Genomic_DNA"/>
</dbReference>
<proteinExistence type="predicted"/>
<protein>
    <recommendedName>
        <fullName evidence="4">Prepilin-type N-terminal cleavage/methylation domain-containing protein</fullName>
    </recommendedName>
</protein>
<dbReference type="InterPro" id="IPR012902">
    <property type="entry name" value="N_methyl_site"/>
</dbReference>
<dbReference type="STRING" id="1798680.A3J66_02625"/>
<dbReference type="Pfam" id="PF07963">
    <property type="entry name" value="N_methyl"/>
    <property type="match status" value="1"/>
</dbReference>
<accession>A0A1F6MAP2</accession>
<evidence type="ECO:0000313" key="2">
    <source>
        <dbReference type="EMBL" id="OGH68732.1"/>
    </source>
</evidence>
<name>A0A1F6MAP2_9BACT</name>
<keyword evidence="1" id="KW-0472">Membrane</keyword>
<sequence length="174" mass="18886">MKRKILLSRSGFTLIELLIYTAILSLVSVGFISFALHISSIQVKHGARDIVEENTRFALQHIGRIIQESEDVALASSTLGKQDSRVVLRTPDPATDPTVIEVGPDRILYVKQGEKPVAAVTGIDAAVTNFWVNAFNTSTGRVSLQVVLSVKTRSGADAFSRAATTVTTTFDIRD</sequence>
<dbReference type="AlphaFoldDB" id="A0A1F6MAP2"/>
<reference evidence="2 3" key="1">
    <citation type="journal article" date="2016" name="Nat. Commun.">
        <title>Thousands of microbial genomes shed light on interconnected biogeochemical processes in an aquifer system.</title>
        <authorList>
            <person name="Anantharaman K."/>
            <person name="Brown C.T."/>
            <person name="Hug L.A."/>
            <person name="Sharon I."/>
            <person name="Castelle C.J."/>
            <person name="Probst A.J."/>
            <person name="Thomas B.C."/>
            <person name="Singh A."/>
            <person name="Wilkins M.J."/>
            <person name="Karaoz U."/>
            <person name="Brodie E.L."/>
            <person name="Williams K.H."/>
            <person name="Hubbard S.S."/>
            <person name="Banfield J.F."/>
        </authorList>
    </citation>
    <scope>NUCLEOTIDE SEQUENCE [LARGE SCALE GENOMIC DNA]</scope>
</reference>
<feature type="transmembrane region" description="Helical" evidence="1">
    <location>
        <begin position="12"/>
        <end position="36"/>
    </location>
</feature>
<keyword evidence="1" id="KW-1133">Transmembrane helix</keyword>
<dbReference type="Proteomes" id="UP000176282">
    <property type="component" value="Unassembled WGS sequence"/>
</dbReference>
<evidence type="ECO:0000256" key="1">
    <source>
        <dbReference type="SAM" id="Phobius"/>
    </source>
</evidence>
<comment type="caution">
    <text evidence="2">The sequence shown here is derived from an EMBL/GenBank/DDBJ whole genome shotgun (WGS) entry which is preliminary data.</text>
</comment>
<dbReference type="NCBIfam" id="TIGR02532">
    <property type="entry name" value="IV_pilin_GFxxxE"/>
    <property type="match status" value="1"/>
</dbReference>
<gene>
    <name evidence="2" type="ORF">A3J66_02625</name>
</gene>